<name>A0A6B3NK82_9CYAN</name>
<accession>A0A6B3NK82</accession>
<gene>
    <name evidence="2" type="ORF">F6J89_32640</name>
</gene>
<dbReference type="AlphaFoldDB" id="A0A6B3NK82"/>
<evidence type="ECO:0000259" key="1">
    <source>
        <dbReference type="Pfam" id="PF08291"/>
    </source>
</evidence>
<dbReference type="Gene3D" id="3.30.1380.10">
    <property type="match status" value="1"/>
</dbReference>
<organism evidence="2">
    <name type="scientific">Symploca sp. SIO1C4</name>
    <dbReference type="NCBI Taxonomy" id="2607765"/>
    <lineage>
        <taxon>Bacteria</taxon>
        <taxon>Bacillati</taxon>
        <taxon>Cyanobacteriota</taxon>
        <taxon>Cyanophyceae</taxon>
        <taxon>Coleofasciculales</taxon>
        <taxon>Coleofasciculaceae</taxon>
        <taxon>Symploca</taxon>
    </lineage>
</organism>
<feature type="domain" description="Peptidase M15A C-terminal" evidence="1">
    <location>
        <begin position="317"/>
        <end position="408"/>
    </location>
</feature>
<reference evidence="2" key="1">
    <citation type="submission" date="2019-11" db="EMBL/GenBank/DDBJ databases">
        <title>Genomic insights into an expanded diversity of filamentous marine cyanobacteria reveals the extraordinary biosynthetic potential of Moorea and Okeania.</title>
        <authorList>
            <person name="Ferreira Leao T."/>
            <person name="Wang M."/>
            <person name="Moss N."/>
            <person name="Da Silva R."/>
            <person name="Sanders J."/>
            <person name="Nurk S."/>
            <person name="Gurevich A."/>
            <person name="Humphrey G."/>
            <person name="Reher R."/>
            <person name="Zhu Q."/>
            <person name="Belda-Ferre P."/>
            <person name="Glukhov E."/>
            <person name="Rex R."/>
            <person name="Dorrestein P.C."/>
            <person name="Knight R."/>
            <person name="Pevzner P."/>
            <person name="Gerwick W.H."/>
            <person name="Gerwick L."/>
        </authorList>
    </citation>
    <scope>NUCLEOTIDE SEQUENCE</scope>
    <source>
        <strain evidence="2">SIO1C4</strain>
    </source>
</reference>
<dbReference type="SUPFAM" id="SSF55166">
    <property type="entry name" value="Hedgehog/DD-peptidase"/>
    <property type="match status" value="1"/>
</dbReference>
<dbReference type="InterPro" id="IPR009045">
    <property type="entry name" value="Zn_M74/Hedgehog-like"/>
</dbReference>
<evidence type="ECO:0000313" key="2">
    <source>
        <dbReference type="EMBL" id="NER32223.1"/>
    </source>
</evidence>
<dbReference type="InterPro" id="IPR013230">
    <property type="entry name" value="Peptidase_M15A_C"/>
</dbReference>
<dbReference type="EMBL" id="JAAHFQ010001124">
    <property type="protein sequence ID" value="NER32223.1"/>
    <property type="molecule type" value="Genomic_DNA"/>
</dbReference>
<sequence length="418" mass="48189">MMTDFDTAAKPQNLAYLDQALLSLVDRIPNYYAGLPHQRDSLLEVVRLWRELDSREAVIASLVPENVEAASEDESLLDLPLRQFVQRISAHYGGFPHQREALLRMAQLWRKLRSRQETIASLKTNTSPEDNLESIDPALIAFVGRIPQYYQGQGRQRSAITEGFRLWHKLDSRAKALSRMGISYEQLKASTQDQQVKLNLANQLDRELLNFVRNLSGTYKELDYQREALIRLVQLWRGLPTRNQAVQSLIEDQKRLDKARRDAQEAAPKPVPVVPVVTSRRPQRWTPRNIQLWAAIIEDGNFTWAEATRGGTRMPPNQDTVDAIVRIAKLAQRARDRIGRPFIITSWYRPPHINRAVGGARYSRHIVGDAIDFLCEGISGNQLYWSLEPWWPGGLGRYRKFPNLCHLDARNHRARWQH</sequence>
<comment type="caution">
    <text evidence="2">The sequence shown here is derived from an EMBL/GenBank/DDBJ whole genome shotgun (WGS) entry which is preliminary data.</text>
</comment>
<protein>
    <submittedName>
        <fullName evidence="2">Peptidase M15A</fullName>
    </submittedName>
</protein>
<dbReference type="Pfam" id="PF08291">
    <property type="entry name" value="Peptidase_M15_3"/>
    <property type="match status" value="1"/>
</dbReference>
<proteinExistence type="predicted"/>